<organism evidence="3 4">
    <name type="scientific">Camelus dromedarius</name>
    <name type="common">Dromedary</name>
    <name type="synonym">Arabian camel</name>
    <dbReference type="NCBI Taxonomy" id="9838"/>
    <lineage>
        <taxon>Eukaryota</taxon>
        <taxon>Metazoa</taxon>
        <taxon>Chordata</taxon>
        <taxon>Craniata</taxon>
        <taxon>Vertebrata</taxon>
        <taxon>Euteleostomi</taxon>
        <taxon>Mammalia</taxon>
        <taxon>Eutheria</taxon>
        <taxon>Laurasiatheria</taxon>
        <taxon>Artiodactyla</taxon>
        <taxon>Tylopoda</taxon>
        <taxon>Camelidae</taxon>
        <taxon>Camelus</taxon>
    </lineage>
</organism>
<proteinExistence type="predicted"/>
<keyword evidence="2" id="KW-0472">Membrane</keyword>
<evidence type="ECO:0000256" key="1">
    <source>
        <dbReference type="SAM" id="MobiDB-lite"/>
    </source>
</evidence>
<gene>
    <name evidence="3" type="ORF">Cadr_000001388</name>
</gene>
<feature type="transmembrane region" description="Helical" evidence="2">
    <location>
        <begin position="32"/>
        <end position="56"/>
    </location>
</feature>
<keyword evidence="2" id="KW-1133">Transmembrane helix</keyword>
<name>A0A5N4EI89_CAMDR</name>
<dbReference type="Proteomes" id="UP000299084">
    <property type="component" value="Unassembled WGS sequence"/>
</dbReference>
<keyword evidence="2 3" id="KW-0812">Transmembrane</keyword>
<evidence type="ECO:0000313" key="3">
    <source>
        <dbReference type="EMBL" id="KAB1282726.1"/>
    </source>
</evidence>
<dbReference type="EMBL" id="JWIN03000002">
    <property type="protein sequence ID" value="KAB1282726.1"/>
    <property type="molecule type" value="Genomic_DNA"/>
</dbReference>
<reference evidence="3 4" key="1">
    <citation type="journal article" date="2019" name="Mol. Ecol. Resour.">
        <title>Improving Illumina assemblies with Hi-C and long reads: an example with the North African dromedary.</title>
        <authorList>
            <person name="Elbers J.P."/>
            <person name="Rogers M.F."/>
            <person name="Perelman P.L."/>
            <person name="Proskuryakova A.A."/>
            <person name="Serdyukova N.A."/>
            <person name="Johnson W.E."/>
            <person name="Horin P."/>
            <person name="Corander J."/>
            <person name="Murphy D."/>
            <person name="Burger P.A."/>
        </authorList>
    </citation>
    <scope>NUCLEOTIDE SEQUENCE [LARGE SCALE GENOMIC DNA]</scope>
    <source>
        <strain evidence="3">Drom800</strain>
        <tissue evidence="3">Blood</tissue>
    </source>
</reference>
<comment type="caution">
    <text evidence="3">The sequence shown here is derived from an EMBL/GenBank/DDBJ whole genome shotgun (WGS) entry which is preliminary data.</text>
</comment>
<dbReference type="AlphaFoldDB" id="A0A5N4EI89"/>
<accession>A0A5N4EI89</accession>
<protein>
    <submittedName>
        <fullName evidence="3">Transmembrane protein 131-like</fullName>
    </submittedName>
</protein>
<evidence type="ECO:0000313" key="4">
    <source>
        <dbReference type="Proteomes" id="UP000299084"/>
    </source>
</evidence>
<keyword evidence="4" id="KW-1185">Reference proteome</keyword>
<feature type="region of interest" description="Disordered" evidence="1">
    <location>
        <begin position="66"/>
        <end position="88"/>
    </location>
</feature>
<sequence>MDIVQAFPINHSPLSCKAGVFNASQNQAVMDLVAFFLSLSLLGVILIAFQQAQYILMEFMKTRQRQNASSSSQQSSGPVDVIGPHSHK</sequence>
<evidence type="ECO:0000256" key="2">
    <source>
        <dbReference type="SAM" id="Phobius"/>
    </source>
</evidence>